<dbReference type="AlphaFoldDB" id="A0A1H7MZ76"/>
<dbReference type="EMBL" id="FOAD01000003">
    <property type="protein sequence ID" value="SEL16371.1"/>
    <property type="molecule type" value="Genomic_DNA"/>
</dbReference>
<feature type="binding site" evidence="9">
    <location>
        <begin position="268"/>
        <end position="270"/>
    </location>
    <ligand>
        <name>NADP(+)</name>
        <dbReference type="ChEBI" id="CHEBI:58349"/>
    </ligand>
</feature>
<keyword evidence="8 9" id="KW-0119">Carbohydrate metabolism</keyword>
<evidence type="ECO:0000256" key="3">
    <source>
        <dbReference type="ARBA" id="ARBA00022741"/>
    </source>
</evidence>
<comment type="function">
    <text evidence="9">Catalyzes the NAD(P)(+)-dependent oxidation of D-glucose to D-gluconate via gluconolactone. Can utilize both NAD(+) and NADP(+) as electron acceptor. Is involved in the degradation of glucose through a modified Entner-Doudoroff pathway.</text>
</comment>
<dbReference type="GO" id="GO:0005536">
    <property type="term" value="F:D-glucose binding"/>
    <property type="evidence" value="ECO:0007669"/>
    <property type="project" value="UniProtKB-UniRule"/>
</dbReference>
<evidence type="ECO:0000256" key="5">
    <source>
        <dbReference type="ARBA" id="ARBA00022857"/>
    </source>
</evidence>
<evidence type="ECO:0000256" key="1">
    <source>
        <dbReference type="ARBA" id="ARBA00001947"/>
    </source>
</evidence>
<dbReference type="SUPFAM" id="SSF50129">
    <property type="entry name" value="GroES-like"/>
    <property type="match status" value="1"/>
</dbReference>
<comment type="catalytic activity">
    <reaction evidence="9">
        <text>D-glucose + NAD(+) = D-glucono-1,5-lactone + NADH + H(+)</text>
        <dbReference type="Rhea" id="RHEA:14293"/>
        <dbReference type="ChEBI" id="CHEBI:4167"/>
        <dbReference type="ChEBI" id="CHEBI:15378"/>
        <dbReference type="ChEBI" id="CHEBI:16217"/>
        <dbReference type="ChEBI" id="CHEBI:57540"/>
        <dbReference type="ChEBI" id="CHEBI:57945"/>
        <dbReference type="EC" id="1.1.1.47"/>
    </reaction>
</comment>
<comment type="catalytic activity">
    <reaction evidence="9">
        <text>D-glucose + NADP(+) = D-glucono-1,5-lactone + NADPH + H(+)</text>
        <dbReference type="Rhea" id="RHEA:14405"/>
        <dbReference type="ChEBI" id="CHEBI:4167"/>
        <dbReference type="ChEBI" id="CHEBI:15378"/>
        <dbReference type="ChEBI" id="CHEBI:16217"/>
        <dbReference type="ChEBI" id="CHEBI:57783"/>
        <dbReference type="ChEBI" id="CHEBI:58349"/>
        <dbReference type="EC" id="1.1.1.47"/>
    </reaction>
</comment>
<organism evidence="12 13">
    <name type="scientific">Haloferax larsenii</name>
    <dbReference type="NCBI Taxonomy" id="302484"/>
    <lineage>
        <taxon>Archaea</taxon>
        <taxon>Methanobacteriati</taxon>
        <taxon>Methanobacteriota</taxon>
        <taxon>Stenosarchaea group</taxon>
        <taxon>Halobacteria</taxon>
        <taxon>Halobacteriales</taxon>
        <taxon>Haloferacaceae</taxon>
        <taxon>Haloferax</taxon>
    </lineage>
</organism>
<evidence type="ECO:0000256" key="2">
    <source>
        <dbReference type="ARBA" id="ARBA00022723"/>
    </source>
</evidence>
<dbReference type="Gene3D" id="3.40.50.720">
    <property type="entry name" value="NAD(P)-binding Rossmann-like Domain"/>
    <property type="match status" value="1"/>
</dbReference>
<feature type="binding site" evidence="9">
    <location>
        <position position="113"/>
    </location>
    <ligand>
        <name>substrate</name>
    </ligand>
</feature>
<reference evidence="12 13" key="1">
    <citation type="submission" date="2016-10" db="EMBL/GenBank/DDBJ databases">
        <authorList>
            <person name="de Groot N.N."/>
        </authorList>
    </citation>
    <scope>NUCLEOTIDE SEQUENCE [LARGE SCALE GENOMIC DNA]</scope>
    <source>
        <strain evidence="12 13">CDM_5</strain>
    </source>
</reference>
<evidence type="ECO:0000259" key="11">
    <source>
        <dbReference type="Pfam" id="PF16912"/>
    </source>
</evidence>
<dbReference type="SUPFAM" id="SSF51735">
    <property type="entry name" value="NAD(P)-binding Rossmann-fold domains"/>
    <property type="match status" value="1"/>
</dbReference>
<feature type="binding site" evidence="9">
    <location>
        <position position="40"/>
    </location>
    <ligand>
        <name>substrate</name>
    </ligand>
</feature>
<comment type="caution">
    <text evidence="9">Lacks conserved residue(s) required for the propagation of feature annotation.</text>
</comment>
<proteinExistence type="inferred from homology"/>
<feature type="binding site" evidence="9">
    <location>
        <begin position="297"/>
        <end position="299"/>
    </location>
    <ligand>
        <name>NADP(+)</name>
        <dbReference type="ChEBI" id="CHEBI:58349"/>
    </ligand>
</feature>
<keyword evidence="7 9" id="KW-0520">NAD</keyword>
<evidence type="ECO:0000256" key="6">
    <source>
        <dbReference type="ARBA" id="ARBA00023002"/>
    </source>
</evidence>
<dbReference type="GO" id="GO:0008270">
    <property type="term" value="F:zinc ion binding"/>
    <property type="evidence" value="ECO:0007669"/>
    <property type="project" value="UniProtKB-UniRule"/>
</dbReference>
<feature type="domain" description="Alcohol dehydrogenase-like N-terminal" evidence="10">
    <location>
        <begin position="25"/>
        <end position="139"/>
    </location>
</feature>
<keyword evidence="6 9" id="KW-0560">Oxidoreductase</keyword>
<dbReference type="Pfam" id="PF16912">
    <property type="entry name" value="Glu_dehyd_C"/>
    <property type="match status" value="1"/>
</dbReference>
<dbReference type="InterPro" id="IPR031640">
    <property type="entry name" value="Glu_dehyd_C"/>
</dbReference>
<dbReference type="CDD" id="cd08230">
    <property type="entry name" value="glucose_DH"/>
    <property type="match status" value="1"/>
</dbReference>
<dbReference type="GO" id="GO:0070403">
    <property type="term" value="F:NAD+ binding"/>
    <property type="evidence" value="ECO:0007669"/>
    <property type="project" value="UniProtKB-UniRule"/>
</dbReference>
<name>A0A1H7MZ76_HALLR</name>
<evidence type="ECO:0000256" key="4">
    <source>
        <dbReference type="ARBA" id="ARBA00022833"/>
    </source>
</evidence>
<evidence type="ECO:0000313" key="12">
    <source>
        <dbReference type="EMBL" id="SEL16371.1"/>
    </source>
</evidence>
<dbReference type="GO" id="GO:0070401">
    <property type="term" value="F:NADP+ binding"/>
    <property type="evidence" value="ECO:0007669"/>
    <property type="project" value="UniProtKB-UniRule"/>
</dbReference>
<evidence type="ECO:0000256" key="9">
    <source>
        <dbReference type="HAMAP-Rule" id="MF_02127"/>
    </source>
</evidence>
<dbReference type="GO" id="GO:0047934">
    <property type="term" value="F:glucose 1-dehydrogenase (NAD+) activity"/>
    <property type="evidence" value="ECO:0007669"/>
    <property type="project" value="RHEA"/>
</dbReference>
<dbReference type="Pfam" id="PF08240">
    <property type="entry name" value="ADH_N"/>
    <property type="match status" value="1"/>
</dbReference>
<keyword evidence="5 9" id="KW-0521">NADP</keyword>
<dbReference type="GO" id="GO:0047935">
    <property type="term" value="F:glucose 1-dehydrogenase (NADP+) activity"/>
    <property type="evidence" value="ECO:0007669"/>
    <property type="project" value="RHEA"/>
</dbReference>
<dbReference type="EC" id="1.1.1.47" evidence="9"/>
<evidence type="ECO:0000259" key="10">
    <source>
        <dbReference type="Pfam" id="PF08240"/>
    </source>
</evidence>
<keyword evidence="2 9" id="KW-0479">Metal-binding</keyword>
<evidence type="ECO:0000256" key="8">
    <source>
        <dbReference type="ARBA" id="ARBA00023277"/>
    </source>
</evidence>
<keyword evidence="3 9" id="KW-0547">Nucleotide-binding</keyword>
<comment type="cofactor">
    <cofactor evidence="1">
        <name>Zn(2+)</name>
        <dbReference type="ChEBI" id="CHEBI:29105"/>
    </cofactor>
</comment>
<comment type="similarity">
    <text evidence="9">Belongs to the zinc-containing alcohol dehydrogenase family. Glucose 1-dehydrogenase subfamily.</text>
</comment>
<dbReference type="GO" id="GO:0019595">
    <property type="term" value="P:non-phosphorylated glucose catabolic process"/>
    <property type="evidence" value="ECO:0007669"/>
    <property type="project" value="UniProtKB-UniRule"/>
</dbReference>
<dbReference type="HAMAP" id="MF_02127">
    <property type="entry name" value="Glucose_DH"/>
    <property type="match status" value="1"/>
</dbReference>
<dbReference type="RefSeq" id="WP_074793187.1">
    <property type="nucleotide sequence ID" value="NZ_FOAD01000003.1"/>
</dbReference>
<accession>A0A1H7MZ76</accession>
<feature type="binding site" evidence="9">
    <location>
        <begin position="180"/>
        <end position="183"/>
    </location>
    <ligand>
        <name>NADP(+)</name>
        <dbReference type="ChEBI" id="CHEBI:58349"/>
    </ligand>
</feature>
<feature type="domain" description="Glucose dehydrogenase C-terminal" evidence="11">
    <location>
        <begin position="143"/>
        <end position="350"/>
    </location>
</feature>
<dbReference type="PANTHER" id="PTHR43189">
    <property type="entry name" value="ZINC-TYPE ALCOHOL DEHYDROGENASE-LIKE PROTEIN C1198.01-RELATED"/>
    <property type="match status" value="1"/>
</dbReference>
<sequence length="356" mass="38684">MRAIAVHRGEESPRVIDVPTPEPDPGEVLVETLRVGVDGTDHEVIKGTHGGFPPGDDYQILGHEAIGVVVDPTTTGFDVGDLVMPTVRRPPDGTNEYFERGEPDMAPDGKYVERGIVDAHGYMSEYFTSPTEFLVEIPESLAPHGFLVEPMSNAEKALEHAFATRSAFTWEPESALVLGNGPLGLLTLARLARDVDDLYCLGRRDRPDPSIDIIEKLGATYVDSRETPVPEIPAEHGHVDIAVEATGYAKHAFEVLDALAPNGVGALLGVPGDWSFEIEGGRLHREMVLQNKALVGSVNSHIPHFEDAIETVSSLPDWFVDDIVTEVVPAEDPSAAFERNTDQIKTAVEFVSPSER</sequence>
<dbReference type="InterPro" id="IPR036291">
    <property type="entry name" value="NAD(P)-bd_dom_sf"/>
</dbReference>
<feature type="binding site" evidence="9">
    <location>
        <position position="153"/>
    </location>
    <ligand>
        <name>substrate</name>
    </ligand>
</feature>
<evidence type="ECO:0000313" key="13">
    <source>
        <dbReference type="Proteomes" id="UP000183894"/>
    </source>
</evidence>
<dbReference type="Proteomes" id="UP000183894">
    <property type="component" value="Unassembled WGS sequence"/>
</dbReference>
<dbReference type="PANTHER" id="PTHR43189:SF2">
    <property type="entry name" value="GLUCOSE 1-DEHYDROGENASE"/>
    <property type="match status" value="1"/>
</dbReference>
<dbReference type="InterPro" id="IPR026583">
    <property type="entry name" value="Glc_1-DH_arc"/>
</dbReference>
<gene>
    <name evidence="9" type="primary">gdh</name>
    <name evidence="12" type="ORF">SAMN04488691_103139</name>
</gene>
<keyword evidence="4 9" id="KW-0862">Zinc</keyword>
<feature type="binding site" evidence="9">
    <location>
        <begin position="203"/>
        <end position="204"/>
    </location>
    <ligand>
        <name>NADP(+)</name>
        <dbReference type="ChEBI" id="CHEBI:58349"/>
    </ligand>
</feature>
<dbReference type="Gene3D" id="3.90.180.10">
    <property type="entry name" value="Medium-chain alcohol dehydrogenases, catalytic domain"/>
    <property type="match status" value="1"/>
</dbReference>
<dbReference type="InterPro" id="IPR011032">
    <property type="entry name" value="GroES-like_sf"/>
</dbReference>
<evidence type="ECO:0000256" key="7">
    <source>
        <dbReference type="ARBA" id="ARBA00023027"/>
    </source>
</evidence>
<dbReference type="OrthoDB" id="41394at2157"/>
<dbReference type="InterPro" id="IPR013154">
    <property type="entry name" value="ADH-like_N"/>
</dbReference>
<protein>
    <recommendedName>
        <fullName evidence="9">Glucose 1-dehydrogenase</fullName>
        <shortName evidence="9">GDH</shortName>
        <shortName evidence="9">GlcDH</shortName>
        <ecNumber evidence="9">1.1.1.47</ecNumber>
    </recommendedName>
</protein>
<feature type="binding site" evidence="9">
    <location>
        <position position="299"/>
    </location>
    <ligand>
        <name>substrate</name>
    </ligand>
</feature>
<feature type="binding site" evidence="9">
    <location>
        <position position="149"/>
    </location>
    <ligand>
        <name>substrate</name>
    </ligand>
</feature>